<keyword evidence="3" id="KW-0812">Transmembrane</keyword>
<feature type="compositionally biased region" description="Low complexity" evidence="2">
    <location>
        <begin position="646"/>
        <end position="658"/>
    </location>
</feature>
<gene>
    <name evidence="4" type="ORF">ROA7450_01985</name>
</gene>
<keyword evidence="3" id="KW-0472">Membrane</keyword>
<feature type="compositionally biased region" description="Gly residues" evidence="2">
    <location>
        <begin position="806"/>
        <end position="816"/>
    </location>
</feature>
<accession>A0A1X6Z5D6</accession>
<dbReference type="NCBIfam" id="TIGR02302">
    <property type="entry name" value="aProt_lowcomp"/>
    <property type="match status" value="1"/>
</dbReference>
<feature type="transmembrane region" description="Helical" evidence="3">
    <location>
        <begin position="34"/>
        <end position="53"/>
    </location>
</feature>
<evidence type="ECO:0000313" key="4">
    <source>
        <dbReference type="EMBL" id="SLN41014.1"/>
    </source>
</evidence>
<evidence type="ECO:0000256" key="3">
    <source>
        <dbReference type="SAM" id="Phobius"/>
    </source>
</evidence>
<dbReference type="OrthoDB" id="8477685at2"/>
<keyword evidence="1" id="KW-0175">Coiled coil</keyword>
<evidence type="ECO:0008006" key="6">
    <source>
        <dbReference type="Google" id="ProtNLM"/>
    </source>
</evidence>
<feature type="coiled-coil region" evidence="1">
    <location>
        <begin position="498"/>
        <end position="605"/>
    </location>
</feature>
<feature type="transmembrane region" description="Helical" evidence="3">
    <location>
        <begin position="59"/>
        <end position="78"/>
    </location>
</feature>
<feature type="region of interest" description="Disordered" evidence="2">
    <location>
        <begin position="772"/>
        <end position="821"/>
    </location>
</feature>
<feature type="transmembrane region" description="Helical" evidence="3">
    <location>
        <begin position="156"/>
        <end position="174"/>
    </location>
</feature>
<feature type="compositionally biased region" description="Gly residues" evidence="2">
    <location>
        <begin position="675"/>
        <end position="695"/>
    </location>
</feature>
<feature type="compositionally biased region" description="Basic and acidic residues" evidence="2">
    <location>
        <begin position="729"/>
        <end position="740"/>
    </location>
</feature>
<feature type="region of interest" description="Disordered" evidence="2">
    <location>
        <begin position="646"/>
        <end position="754"/>
    </location>
</feature>
<proteinExistence type="predicted"/>
<dbReference type="InterPro" id="IPR012683">
    <property type="entry name" value="CHP02302_TM"/>
</dbReference>
<dbReference type="AlphaFoldDB" id="A0A1X6Z5D6"/>
<protein>
    <recommendedName>
        <fullName evidence="6">TIGR02302 family protein</fullName>
    </recommendedName>
</protein>
<evidence type="ECO:0000313" key="5">
    <source>
        <dbReference type="Proteomes" id="UP000193061"/>
    </source>
</evidence>
<organism evidence="4 5">
    <name type="scientific">Roseovarius albus</name>
    <dbReference type="NCBI Taxonomy" id="1247867"/>
    <lineage>
        <taxon>Bacteria</taxon>
        <taxon>Pseudomonadati</taxon>
        <taxon>Pseudomonadota</taxon>
        <taxon>Alphaproteobacteria</taxon>
        <taxon>Rhodobacterales</taxon>
        <taxon>Roseobacteraceae</taxon>
        <taxon>Roseovarius</taxon>
    </lineage>
</organism>
<reference evidence="4 5" key="1">
    <citation type="submission" date="2017-03" db="EMBL/GenBank/DDBJ databases">
        <authorList>
            <person name="Afonso C.L."/>
            <person name="Miller P.J."/>
            <person name="Scott M.A."/>
            <person name="Spackman E."/>
            <person name="Goraichik I."/>
            <person name="Dimitrov K.M."/>
            <person name="Suarez D.L."/>
            <person name="Swayne D.E."/>
        </authorList>
    </citation>
    <scope>NUCLEOTIDE SEQUENCE [LARGE SCALE GENOMIC DNA]</scope>
    <source>
        <strain evidence="4 5">CECT 7450</strain>
    </source>
</reference>
<dbReference type="Pfam" id="PF13779">
    <property type="entry name" value="DUF4175"/>
    <property type="match status" value="1"/>
</dbReference>
<evidence type="ECO:0000256" key="2">
    <source>
        <dbReference type="SAM" id="MobiDB-lite"/>
    </source>
</evidence>
<name>A0A1X6Z5D6_9RHOB</name>
<keyword evidence="3" id="KW-1133">Transmembrane helix</keyword>
<sequence>MPDRSPLLSEITARIRGPFLLTWAGMIAERLTQAFWPLWTVLAGAAAFVFFGLHDDLPLGSAWIVLAALALALLVFAVQGVRAFQWPNKAAALARLDDTLPGRPLAALSDTQRIGAGDAGSESLWQAHQRRMAAQAEMAKAVEPDLQLSQRDPYGLRYIALLALVCSLMFGSLWRVQSLSELALGPSGLAAGEPTWEGWIEPPEYTGLPSLYLADQAAKIRIPAGSRITLRLYGEVGALSVSETVSGAQAGTSTDSEQAYEAVNNGKLQIDGPGGQIWVLEVIPDLPPFVEAVSDEMQTTFEGLMTLPFKAIDDYGIAKGRAIITLDLPRIDRAYGLEAEPEAREDVILDLPMPITGGRENFSENLVENLSEHPWAHLPVRITLEVTDGAGQVGESDVFLTPMPARRFFDPLASAMIEQRRDLLWSPENAKTISQLMRAVSYRPNDSLFRSTGSYLIQRMILRRLEALMQADALTPETRDELSDAFWDLALLLEDGDIGNALERMREAQERLSEAIKNGASPEEIARLMQELREATNDYLRQKSQQAQREGGGDQQLSENMMRMTQQDLQEMMDRIQELMEQGRFAEAQQALDEFQQMMENMRVTEGQGGEGDTPGEQAMEGLAETLKEQQGLSDQAFRDLQEQFNSGAQSGQSQGNQGFDGGLGQGQSHNQPGQGQGDGGGDQNGEGAQAGGRGDGGDSSLADRQQALREELQRQRGTLPGSGSEAGRAARDSLERAENAMRGAENALRDGNLAEAVDGQAQAMEALREGMRNLADSMDNQAQGGQGQASGRKGNQGRDPLGRASNGGGELGDGGEFFNDDAYGRARELVDEIRRKSGEGARPEAEREYFKRLLDRF</sequence>
<dbReference type="EMBL" id="FWFX01000005">
    <property type="protein sequence ID" value="SLN41014.1"/>
    <property type="molecule type" value="Genomic_DNA"/>
</dbReference>
<dbReference type="RefSeq" id="WP_085805507.1">
    <property type="nucleotide sequence ID" value="NZ_FWFX01000005.1"/>
</dbReference>
<dbReference type="Proteomes" id="UP000193061">
    <property type="component" value="Unassembled WGS sequence"/>
</dbReference>
<evidence type="ECO:0000256" key="1">
    <source>
        <dbReference type="SAM" id="Coils"/>
    </source>
</evidence>
<keyword evidence="5" id="KW-1185">Reference proteome</keyword>